<sequence length="355" mass="39778">MITLPEKLFSMTPYDPCEDIYQIKLDANESFFSLPEDLRDAIAAGIDTIDFNRYPDPTVDGLRRLAGREFRVAPGNIVVGNGSDELISLIMNTFAPRGGKVMVLSPDFSMYQFYAEVAELEVVNMLKDDEFMLTEQDVIERAQKEKPDILIFSNPCNPGGQGFTHAETVRICNALEDMLVVVDEAYMDFWDQSILDVSTALENVLVMKTLSKAYGCAALRCGFVIGYSELVDQLNKTRSPYNIGSLVQMAACIVLEDTAWQKKQCAEIIARKEELEQACTRLAEDCGVFTVLPTHTNFVVLRTPKCSEIFEELKNRSICVRCFPKYEMLRITTGSAVENAQLLEELKDICAGMQG</sequence>
<dbReference type="PROSITE" id="PS00599">
    <property type="entry name" value="AA_TRANSFER_CLASS_2"/>
    <property type="match status" value="1"/>
</dbReference>
<dbReference type="InterPro" id="IPR015421">
    <property type="entry name" value="PyrdxlP-dep_Trfase_major"/>
</dbReference>
<feature type="domain" description="Aminotransferase class I/classII large" evidence="6">
    <location>
        <begin position="22"/>
        <end position="344"/>
    </location>
</feature>
<reference evidence="7 8" key="1">
    <citation type="submission" date="2017-05" db="EMBL/GenBank/DDBJ databases">
        <title>Butyricicoccus porcorum sp. nov. a butyrate-producing bacterium from the swine intestinal tract.</title>
        <authorList>
            <person name="Trachsel J."/>
            <person name="Humphrey S."/>
            <person name="Allen H.K."/>
        </authorList>
    </citation>
    <scope>NUCLEOTIDE SEQUENCE [LARGE SCALE GENOMIC DNA]</scope>
    <source>
        <strain evidence="7">BB10</strain>
    </source>
</reference>
<dbReference type="PANTHER" id="PTHR42885">
    <property type="entry name" value="HISTIDINOL-PHOSPHATE AMINOTRANSFERASE-RELATED"/>
    <property type="match status" value="1"/>
</dbReference>
<dbReference type="Gene3D" id="3.90.1150.10">
    <property type="entry name" value="Aspartate Aminotransferase, domain 1"/>
    <property type="match status" value="1"/>
</dbReference>
<dbReference type="Pfam" id="PF00155">
    <property type="entry name" value="Aminotran_1_2"/>
    <property type="match status" value="1"/>
</dbReference>
<dbReference type="SUPFAM" id="SSF53383">
    <property type="entry name" value="PLP-dependent transferases"/>
    <property type="match status" value="1"/>
</dbReference>
<comment type="similarity">
    <text evidence="5">Belongs to the class-II pyridoxal-phosphate-dependent aminotransferase family.</text>
</comment>
<dbReference type="InterPro" id="IPR015424">
    <property type="entry name" value="PyrdxlP-dep_Trfase"/>
</dbReference>
<dbReference type="Gene3D" id="3.40.640.10">
    <property type="entry name" value="Type I PLP-dependent aspartate aminotransferase-like (Major domain)"/>
    <property type="match status" value="1"/>
</dbReference>
<keyword evidence="3" id="KW-0808">Transferase</keyword>
<keyword evidence="8" id="KW-1185">Reference proteome</keyword>
<protein>
    <recommendedName>
        <fullName evidence="6">Aminotransferase class I/classII large domain-containing protein</fullName>
    </recommendedName>
</protein>
<dbReference type="InterPro" id="IPR004839">
    <property type="entry name" value="Aminotransferase_I/II_large"/>
</dbReference>
<dbReference type="Proteomes" id="UP000194903">
    <property type="component" value="Unassembled WGS sequence"/>
</dbReference>
<dbReference type="GO" id="GO:0030170">
    <property type="term" value="F:pyridoxal phosphate binding"/>
    <property type="evidence" value="ECO:0007669"/>
    <property type="project" value="InterPro"/>
</dbReference>
<proteinExistence type="inferred from homology"/>
<evidence type="ECO:0000256" key="5">
    <source>
        <dbReference type="RuleBase" id="RU003693"/>
    </source>
</evidence>
<accession>A0A252F6A5</accession>
<evidence type="ECO:0000259" key="6">
    <source>
        <dbReference type="Pfam" id="PF00155"/>
    </source>
</evidence>
<organism evidence="7 8">
    <name type="scientific">Butyricicoccus porcorum</name>
    <dbReference type="NCBI Taxonomy" id="1945634"/>
    <lineage>
        <taxon>Bacteria</taxon>
        <taxon>Bacillati</taxon>
        <taxon>Bacillota</taxon>
        <taxon>Clostridia</taxon>
        <taxon>Eubacteriales</taxon>
        <taxon>Butyricicoccaceae</taxon>
        <taxon>Butyricicoccus</taxon>
    </lineage>
</organism>
<evidence type="ECO:0000256" key="1">
    <source>
        <dbReference type="ARBA" id="ARBA00001933"/>
    </source>
</evidence>
<evidence type="ECO:0000313" key="7">
    <source>
        <dbReference type="EMBL" id="OUM21303.1"/>
    </source>
</evidence>
<dbReference type="InterPro" id="IPR015422">
    <property type="entry name" value="PyrdxlP-dep_Trfase_small"/>
</dbReference>
<dbReference type="AlphaFoldDB" id="A0A252F6A5"/>
<name>A0A252F6A5_9FIRM</name>
<evidence type="ECO:0000256" key="2">
    <source>
        <dbReference type="ARBA" id="ARBA00022576"/>
    </source>
</evidence>
<dbReference type="InterPro" id="IPR001917">
    <property type="entry name" value="Aminotrans_II_pyridoxalP_BS"/>
</dbReference>
<evidence type="ECO:0000313" key="8">
    <source>
        <dbReference type="Proteomes" id="UP000194903"/>
    </source>
</evidence>
<dbReference type="OrthoDB" id="9813612at2"/>
<dbReference type="GO" id="GO:0008483">
    <property type="term" value="F:transaminase activity"/>
    <property type="evidence" value="ECO:0007669"/>
    <property type="project" value="UniProtKB-KW"/>
</dbReference>
<comment type="cofactor">
    <cofactor evidence="1 5">
        <name>pyridoxal 5'-phosphate</name>
        <dbReference type="ChEBI" id="CHEBI:597326"/>
    </cofactor>
</comment>
<keyword evidence="4 5" id="KW-0663">Pyridoxal phosphate</keyword>
<evidence type="ECO:0000256" key="4">
    <source>
        <dbReference type="ARBA" id="ARBA00022898"/>
    </source>
</evidence>
<dbReference type="EMBL" id="NHOC01000002">
    <property type="protein sequence ID" value="OUM21303.1"/>
    <property type="molecule type" value="Genomic_DNA"/>
</dbReference>
<keyword evidence="2" id="KW-0032">Aminotransferase</keyword>
<comment type="caution">
    <text evidence="7">The sequence shown here is derived from an EMBL/GenBank/DDBJ whole genome shotgun (WGS) entry which is preliminary data.</text>
</comment>
<dbReference type="CDD" id="cd00609">
    <property type="entry name" value="AAT_like"/>
    <property type="match status" value="1"/>
</dbReference>
<evidence type="ECO:0000256" key="3">
    <source>
        <dbReference type="ARBA" id="ARBA00022679"/>
    </source>
</evidence>
<dbReference type="PANTHER" id="PTHR42885:SF2">
    <property type="entry name" value="HISTIDINOL-PHOSPHATE AMINOTRANSFERASE"/>
    <property type="match status" value="1"/>
</dbReference>
<gene>
    <name evidence="7" type="ORF">CBW42_01665</name>
</gene>
<dbReference type="RefSeq" id="WP_087017111.1">
    <property type="nucleotide sequence ID" value="NZ_NHOC01000002.1"/>
</dbReference>